<protein>
    <submittedName>
        <fullName evidence="4">S-layer protein</fullName>
    </submittedName>
</protein>
<dbReference type="HOGENOM" id="CLU_318808_0_0_9"/>
<evidence type="ECO:0000313" key="4">
    <source>
        <dbReference type="EMBL" id="AHV99365.1"/>
    </source>
</evidence>
<evidence type="ECO:0000256" key="1">
    <source>
        <dbReference type="ARBA" id="ARBA00022729"/>
    </source>
</evidence>
<proteinExistence type="predicted"/>
<gene>
    <name evidence="4" type="ORF">PSAB_22390</name>
</gene>
<dbReference type="eggNOG" id="COG0747">
    <property type="taxonomic scope" value="Bacteria"/>
</dbReference>
<dbReference type="KEGG" id="psab:PSAB_22390"/>
<dbReference type="EMBL" id="CP004078">
    <property type="protein sequence ID" value="AHV99365.1"/>
    <property type="molecule type" value="Genomic_DNA"/>
</dbReference>
<dbReference type="STRING" id="1268072.PSAB_22390"/>
<evidence type="ECO:0000259" key="3">
    <source>
        <dbReference type="PROSITE" id="PS51272"/>
    </source>
</evidence>
<organism evidence="4 5">
    <name type="scientific">Paenibacillus sabinae T27</name>
    <dbReference type="NCBI Taxonomy" id="1268072"/>
    <lineage>
        <taxon>Bacteria</taxon>
        <taxon>Bacillati</taxon>
        <taxon>Bacillota</taxon>
        <taxon>Bacilli</taxon>
        <taxon>Bacillales</taxon>
        <taxon>Paenibacillaceae</taxon>
        <taxon>Paenibacillus</taxon>
    </lineage>
</organism>
<feature type="signal peptide" evidence="2">
    <location>
        <begin position="1"/>
        <end position="19"/>
    </location>
</feature>
<dbReference type="PROSITE" id="PS51272">
    <property type="entry name" value="SLH"/>
    <property type="match status" value="2"/>
</dbReference>
<keyword evidence="5" id="KW-1185">Reference proteome</keyword>
<evidence type="ECO:0000313" key="5">
    <source>
        <dbReference type="Proteomes" id="UP000019772"/>
    </source>
</evidence>
<dbReference type="AlphaFoldDB" id="X4ZSE3"/>
<dbReference type="PATRIC" id="fig|1268072.3.peg.4613"/>
<feature type="domain" description="SLH" evidence="3">
    <location>
        <begin position="14"/>
        <end position="78"/>
    </location>
</feature>
<dbReference type="Proteomes" id="UP000019772">
    <property type="component" value="Chromosome"/>
</dbReference>
<name>X4ZSE3_9BACL</name>
<feature type="chain" id="PRO_5039331210" evidence="2">
    <location>
        <begin position="20"/>
        <end position="929"/>
    </location>
</feature>
<reference evidence="4 5" key="1">
    <citation type="journal article" date="2014" name="PLoS Genet.">
        <title>Comparative Genomic Analysis of N2-Fixing and Non-N2-Fixing Paenibacillus spp.: Organization, Evolution and Expression of the Nitrogen Fixation Genes.</title>
        <authorList>
            <person name="Xie J.B."/>
            <person name="Du Z."/>
            <person name="Bai L."/>
            <person name="Tian C."/>
            <person name="Zhang Y."/>
            <person name="Xie J.Y."/>
            <person name="Wang T."/>
            <person name="Liu X."/>
            <person name="Chen X."/>
            <person name="Cheng Q."/>
            <person name="Chen S."/>
            <person name="Li J."/>
        </authorList>
    </citation>
    <scope>NUCLEOTIDE SEQUENCE [LARGE SCALE GENOMIC DNA]</scope>
    <source>
        <strain evidence="4 5">T27</strain>
    </source>
</reference>
<dbReference type="eggNOG" id="COG0544">
    <property type="taxonomic scope" value="Bacteria"/>
</dbReference>
<dbReference type="InterPro" id="IPR014755">
    <property type="entry name" value="Cu-Rt/internalin_Ig-like"/>
</dbReference>
<dbReference type="InterPro" id="IPR001119">
    <property type="entry name" value="SLH_dom"/>
</dbReference>
<keyword evidence="1 2" id="KW-0732">Signal</keyword>
<dbReference type="Gene3D" id="2.60.40.1220">
    <property type="match status" value="3"/>
</dbReference>
<dbReference type="InterPro" id="IPR032812">
    <property type="entry name" value="SbsA_Ig"/>
</dbReference>
<evidence type="ECO:0000256" key="2">
    <source>
        <dbReference type="SAM" id="SignalP"/>
    </source>
</evidence>
<accession>X4ZSE3</accession>
<sequence>MKKILSVALSTAMAFSMFASVAFGETATTPQQKFDALAAKGILNGYPDGQAHLEKDLTRAEFAKIVTKLFNLTEVKNKLSYKDKGYNAKNWAVPYIEAVTAANLMQGKDTVKGIFDYNGKVTVEEVATVLFRALKLEAPATTNNSASVWAKGYAQAVIDKGLVAASTNFKANASRSLVVETAYAVSTLTALPTVASAEALSPTSVLVTFSDKATTTVTLTTPLVAGVETTINFKYNDHDYTAKVTLAAPKVVSVTAPNSKQLVVKFNRSIDSSTIAETKSDVTTLVDGVVAVTYLGDAAKVNVNDANVVLGAEGTEATITFAGSEFLKGNYAVATTDAIKTTAGEKVSAFTQLLTVSDTTAPTIVSVSAVARTTTNKVTLKLSEPVNALTARVYVNGTSFVPAAGNTLNELVVTSGTLEAGKTYDVSVLNLADYAGNVINPNPTKTSVTVVSDTAAPSIASVTVAGENTLKVVFSKDMDANTLNGNIKFLNADGENKGAFGVSKVDGKTYTLTAPVSPSSATLSGTVTFNTSIRDYLGNPLAAAYSQAVTFTKDTVAPTVTSVSYGSDGLVVKFSENVEIPKNSSFTIINEANGTVAATPDVNAATSATVATYTISDATVTFKNVSLGNGTYSLRLPSGLVTDTSVLKNKLAASVTAFTIAATTTTDTNKPGADTFRNVVQVGTDQRVTFNVYDDKGLDLVTVRDLNNYTLGGKAIPAGSYLTLTLAAGETSSTPKTATVNIFVPSAAVSASGKQELLISNIKDAAGNVVLPVVTSVDGFVDGVAPTLASGVVSSDITTNLVLTFSEPVSVLSLNTNDLTVTVNGVEIAPSVITPLAPVGGFASKFTVSVNVSKGQYGGADVLYVEKDGKSGATAYNEIVAYTGDDAGTLNFAAAYVTSITVKVNDDATVIDASVKENKITTGTTITVK</sequence>
<dbReference type="Pfam" id="PF13205">
    <property type="entry name" value="Big_5"/>
    <property type="match status" value="1"/>
</dbReference>
<feature type="domain" description="SLH" evidence="3">
    <location>
        <begin position="79"/>
        <end position="144"/>
    </location>
</feature>